<dbReference type="InterPro" id="IPR007842">
    <property type="entry name" value="HEPN_dom"/>
</dbReference>
<dbReference type="Pfam" id="PF05168">
    <property type="entry name" value="HEPN"/>
    <property type="match status" value="1"/>
</dbReference>
<feature type="domain" description="HEPN" evidence="2">
    <location>
        <begin position="157"/>
        <end position="253"/>
    </location>
</feature>
<evidence type="ECO:0000313" key="3">
    <source>
        <dbReference type="EMBL" id="CAI8005464.1"/>
    </source>
</evidence>
<dbReference type="PANTHER" id="PTHR33933">
    <property type="entry name" value="NUCLEOTIDYLTRANSFERASE"/>
    <property type="match status" value="1"/>
</dbReference>
<evidence type="ECO:0000259" key="1">
    <source>
        <dbReference type="Pfam" id="PF01909"/>
    </source>
</evidence>
<protein>
    <recommendedName>
        <fullName evidence="5">HEPN domain-containing protein</fullName>
    </recommendedName>
</protein>
<feature type="domain" description="Polymerase nucleotidyl transferase" evidence="1">
    <location>
        <begin position="29"/>
        <end position="75"/>
    </location>
</feature>
<sequence length="276" mass="29444">MTLTTPAGATNDGAPATLGVPDPHAVAVAQAVCRQVEAAQVYLFGSRARGSYDANSDIDLAIITTDPVPEDRRLTIDGIAEQVAIALHPDSPAADLSFLTVTELLRERVKKNTLANSIAKEGKPIMDGSTAGRDAEFAEEAVDWADVDARVTSAREALTDLEVLSSDARSSDRTIGYVAQQALEHAYKALIAAHGEAYPTGGRDGHNLRILAGRVQEVMGQDFQVPGARWQSLTAYAGGGRYQDDQPPLGDRQRLSREISAAVTDIIGRVPQRDQS</sequence>
<dbReference type="InterPro" id="IPR052548">
    <property type="entry name" value="Type_VII_TA_antitoxin"/>
</dbReference>
<gene>
    <name evidence="3" type="ORF">GBAR_LOCUS4253</name>
</gene>
<dbReference type="PANTHER" id="PTHR33933:SF1">
    <property type="entry name" value="PROTEIN ADENYLYLTRANSFERASE MNTA-RELATED"/>
    <property type="match status" value="1"/>
</dbReference>
<dbReference type="SUPFAM" id="SSF81301">
    <property type="entry name" value="Nucleotidyltransferase"/>
    <property type="match status" value="1"/>
</dbReference>
<evidence type="ECO:0000259" key="2">
    <source>
        <dbReference type="Pfam" id="PF05168"/>
    </source>
</evidence>
<dbReference type="Gene3D" id="1.20.120.330">
    <property type="entry name" value="Nucleotidyltransferases domain 2"/>
    <property type="match status" value="1"/>
</dbReference>
<accession>A0AA35R6K8</accession>
<name>A0AA35R6K8_GEOBA</name>
<organism evidence="3 4">
    <name type="scientific">Geodia barretti</name>
    <name type="common">Barrett's horny sponge</name>
    <dbReference type="NCBI Taxonomy" id="519541"/>
    <lineage>
        <taxon>Eukaryota</taxon>
        <taxon>Metazoa</taxon>
        <taxon>Porifera</taxon>
        <taxon>Demospongiae</taxon>
        <taxon>Heteroscleromorpha</taxon>
        <taxon>Tetractinellida</taxon>
        <taxon>Astrophorina</taxon>
        <taxon>Geodiidae</taxon>
        <taxon>Geodia</taxon>
    </lineage>
</organism>
<comment type="caution">
    <text evidence="3">The sequence shown here is derived from an EMBL/GenBank/DDBJ whole genome shotgun (WGS) entry which is preliminary data.</text>
</comment>
<evidence type="ECO:0000313" key="4">
    <source>
        <dbReference type="Proteomes" id="UP001174909"/>
    </source>
</evidence>
<dbReference type="CDD" id="cd05403">
    <property type="entry name" value="NT_KNTase_like"/>
    <property type="match status" value="1"/>
</dbReference>
<keyword evidence="4" id="KW-1185">Reference proteome</keyword>
<proteinExistence type="predicted"/>
<dbReference type="Proteomes" id="UP001174909">
    <property type="component" value="Unassembled WGS sequence"/>
</dbReference>
<dbReference type="Gene3D" id="3.30.460.10">
    <property type="entry name" value="Beta Polymerase, domain 2"/>
    <property type="match status" value="1"/>
</dbReference>
<dbReference type="EMBL" id="CASHTH010000611">
    <property type="protein sequence ID" value="CAI8005464.1"/>
    <property type="molecule type" value="Genomic_DNA"/>
</dbReference>
<reference evidence="3" key="1">
    <citation type="submission" date="2023-03" db="EMBL/GenBank/DDBJ databases">
        <authorList>
            <person name="Steffen K."/>
            <person name="Cardenas P."/>
        </authorList>
    </citation>
    <scope>NUCLEOTIDE SEQUENCE</scope>
</reference>
<dbReference type="Pfam" id="PF01909">
    <property type="entry name" value="NTP_transf_2"/>
    <property type="match status" value="1"/>
</dbReference>
<dbReference type="GO" id="GO:0016779">
    <property type="term" value="F:nucleotidyltransferase activity"/>
    <property type="evidence" value="ECO:0007669"/>
    <property type="project" value="InterPro"/>
</dbReference>
<dbReference type="AlphaFoldDB" id="A0AA35R6K8"/>
<dbReference type="InterPro" id="IPR043519">
    <property type="entry name" value="NT_sf"/>
</dbReference>
<dbReference type="InterPro" id="IPR002934">
    <property type="entry name" value="Polymerase_NTP_transf_dom"/>
</dbReference>
<evidence type="ECO:0008006" key="5">
    <source>
        <dbReference type="Google" id="ProtNLM"/>
    </source>
</evidence>